<dbReference type="EMBL" id="JBANRG010000027">
    <property type="protein sequence ID" value="KAK7453247.1"/>
    <property type="molecule type" value="Genomic_DNA"/>
</dbReference>
<gene>
    <name evidence="2" type="ORF">VKT23_011923</name>
</gene>
<sequence>MLALEICNQLTFLTDKTHCFTAACPPLLQLLLTYRISYRPGLAGGKASNSIVRMPDDNEFYSFTFRPPDSSSLLLSDRLSGRSTSVDFTLPSLPITTPLSSHYTYPQSIQAPLYFVPTVPSSISSSGPSVPPLDGAQVEAAERRTEEERIKRSFRYGVPLEEIKPIPPPAPSDPEFHWDSKTLSSRTSDLLPVVLVPNPIITPAPAPFHYPNSLEYTRNENIDPRFRRGYCYTNSVTVVDKERQAERLYKIVTPQPVEGMIQLPPGFPFAVILDNNVTKLITIACLQTMDSLSQYTEFPVIDRLVKQVWAESFGTDTAPPITQLGLKANKRSGPVQQDHADGSYSVGVTVGEGQGLGIVQPSSQVNTPEGSSSIQRLLSALHELWRLIVPLCVSKQEWDVWNFRAEDMNVYCPGGSKPAFTGCQINVSSSSGGGSLEDAIGHVQGAFHVDFNDDQNGWTLIMGLIRIPPGSAIGDFLLARPGLYARTETDSSGLTTFFLLFKGNDIHSGSAPKTDSEAWTEFLKTLISLYKSVGEENRIVYVMYLSRTAFHRSGGIAFSDWNPFRNNAGTSSKVKEQPHTFAKDGHRLKGYDENKKWLMREAYMGEYNQACDLGINLPSLPSYTPLLSQSPSPYPSPAVSDHPSPANSAFTSPAVSVQPSPSVLFQSLPVIPLELPASSRSSVSLLVPPSNSTLVQMEHIFDPEHHKDLFSKMRGLYRNLHDNNAQYYLKMKKFSITRKHQQLTTQYVQANANSSIDGATSIVSGKRKTRSQYAMSMPSSQSGADESSTNAGQHHEIKGIRAEKKVKKKTQYQVIWLDGTTSWVNAEEVNQPAIDKWLANPRNKRARLQNMAESAQPCIRCIDMNSNTYKSLVELLDPEKLADEYKDVQNLTTLLDTANPSVMACHDYLVQTDSFDKTYHHYSIDFLSDETTGLTVVNNLATAAKLLRDSAVTQSVLQLQQRSLNLAICRSIRFIYLWYTSWSKGIISQLFQDFISVKSDAVDAIAPKWSPALAQLAAIISNWVVSLSTAKTAKWALSALKVPCDLFGLCQQPVQSDDCLDTPSISYPPPRSKSLRNATQRVEYMQEVFDDLLTRYVIIPGIEAFDRSLNTSRRITYNVEDIKARSLLHGEVLEELVDWIDDDCLFASIRIPTFLASPASLLKDDAGRIPDDQSVARKILNGESPFAELGQILWEEFDWVAVLEAGEPLSMAVQDSIAKVAHAETRAWKRKGAGGRGRNKRVVFYAELNKKPRVAPTTELSDILPWEDGLRLDKVACILKETLHFKRDESGDPILRCILKCQHPTQNHPAHSNDPDHYNPLRSFNHFQRLLESSLGDTHPITSEYGLSNLLLHIGTGQGYRTEYFLTTYLNEWYTSAQDCIITFQRAWNTDSTMVIDNCRIWGSPASALQFKQAADSSMPDFEARIEPMFHSDIVGLWSKFCANIPHSQPTYSEALELAAATKIPGFKTGLTRMQLANSLVLLGVCQMPTENEMADIIHKHKGMGAFEGLQRLGLDVWPGCNVDRVRQAFGGLYRLLAAKLSTQDRDDLGFNPVFWEHFLCKVTRWEKAFDGGGSTTLDSLAARAAKGSYDSYPISLSLDRQTLLPYFS</sequence>
<evidence type="ECO:0000256" key="1">
    <source>
        <dbReference type="SAM" id="MobiDB-lite"/>
    </source>
</evidence>
<dbReference type="Proteomes" id="UP001498398">
    <property type="component" value="Unassembled WGS sequence"/>
</dbReference>
<keyword evidence="3" id="KW-1185">Reference proteome</keyword>
<feature type="region of interest" description="Disordered" evidence="1">
    <location>
        <begin position="761"/>
        <end position="803"/>
    </location>
</feature>
<accession>A0ABR1J9Z8</accession>
<proteinExistence type="predicted"/>
<feature type="region of interest" description="Disordered" evidence="1">
    <location>
        <begin position="631"/>
        <end position="653"/>
    </location>
</feature>
<protein>
    <submittedName>
        <fullName evidence="2">Uncharacterized protein</fullName>
    </submittedName>
</protein>
<organism evidence="2 3">
    <name type="scientific">Marasmiellus scandens</name>
    <dbReference type="NCBI Taxonomy" id="2682957"/>
    <lineage>
        <taxon>Eukaryota</taxon>
        <taxon>Fungi</taxon>
        <taxon>Dikarya</taxon>
        <taxon>Basidiomycota</taxon>
        <taxon>Agaricomycotina</taxon>
        <taxon>Agaricomycetes</taxon>
        <taxon>Agaricomycetidae</taxon>
        <taxon>Agaricales</taxon>
        <taxon>Marasmiineae</taxon>
        <taxon>Omphalotaceae</taxon>
        <taxon>Marasmiellus</taxon>
    </lineage>
</organism>
<comment type="caution">
    <text evidence="2">The sequence shown here is derived from an EMBL/GenBank/DDBJ whole genome shotgun (WGS) entry which is preliminary data.</text>
</comment>
<name>A0ABR1J9Z8_9AGAR</name>
<feature type="compositionally biased region" description="Basic and acidic residues" evidence="1">
    <location>
        <begin position="793"/>
        <end position="803"/>
    </location>
</feature>
<reference evidence="2 3" key="1">
    <citation type="submission" date="2024-01" db="EMBL/GenBank/DDBJ databases">
        <title>A draft genome for the cacao thread blight pathogen Marasmiellus scandens.</title>
        <authorList>
            <person name="Baruah I.K."/>
            <person name="Leung J."/>
            <person name="Bukari Y."/>
            <person name="Amoako-Attah I."/>
            <person name="Meinhardt L.W."/>
            <person name="Bailey B.A."/>
            <person name="Cohen S.P."/>
        </authorList>
    </citation>
    <scope>NUCLEOTIDE SEQUENCE [LARGE SCALE GENOMIC DNA]</scope>
    <source>
        <strain evidence="2 3">GH-19</strain>
    </source>
</reference>
<feature type="compositionally biased region" description="Polar residues" evidence="1">
    <location>
        <begin position="771"/>
        <end position="792"/>
    </location>
</feature>
<evidence type="ECO:0000313" key="2">
    <source>
        <dbReference type="EMBL" id="KAK7453247.1"/>
    </source>
</evidence>
<evidence type="ECO:0000313" key="3">
    <source>
        <dbReference type="Proteomes" id="UP001498398"/>
    </source>
</evidence>